<organism evidence="1">
    <name type="scientific">Lotharella globosa</name>
    <dbReference type="NCBI Taxonomy" id="91324"/>
    <lineage>
        <taxon>Eukaryota</taxon>
        <taxon>Sar</taxon>
        <taxon>Rhizaria</taxon>
        <taxon>Cercozoa</taxon>
        <taxon>Chlorarachniophyceae</taxon>
        <taxon>Lotharella</taxon>
    </lineage>
</organism>
<dbReference type="AlphaFoldDB" id="A0A6V3J5I8"/>
<sequence>MGCRCSKPELEASDREKRLLLEHAAQAEKVRLQIQTSILTICNKEEGRDEVEYKDHCTIGKDVVAALTSRWTQYLSRRTMEVIMNTAHRKGIWEIANESNLKEETTNLVQQHVDQLGSEEAMPELWRFIARDKKEETLTSIPIERYSLLLSQQINSVLENVYRIVVHHVVTYHLQAILNAHRNKKERRILTAEKTVSSSIAAC</sequence>
<name>A0A6V3J5I8_9EUKA</name>
<proteinExistence type="predicted"/>
<reference evidence="1" key="1">
    <citation type="submission" date="2021-01" db="EMBL/GenBank/DDBJ databases">
        <authorList>
            <person name="Corre E."/>
            <person name="Pelletier E."/>
            <person name="Niang G."/>
            <person name="Scheremetjew M."/>
            <person name="Finn R."/>
            <person name="Kale V."/>
            <person name="Holt S."/>
            <person name="Cochrane G."/>
            <person name="Meng A."/>
            <person name="Brown T."/>
            <person name="Cohen L."/>
        </authorList>
    </citation>
    <scope>NUCLEOTIDE SEQUENCE</scope>
    <source>
        <strain evidence="1">CCCM811</strain>
    </source>
</reference>
<protein>
    <submittedName>
        <fullName evidence="1">Uncharacterized protein</fullName>
    </submittedName>
</protein>
<gene>
    <name evidence="1" type="ORF">LGLO00237_LOCUS2509</name>
</gene>
<evidence type="ECO:0000313" key="1">
    <source>
        <dbReference type="EMBL" id="CAE0647566.1"/>
    </source>
</evidence>
<dbReference type="EMBL" id="HBIV01003638">
    <property type="protein sequence ID" value="CAE0647566.1"/>
    <property type="molecule type" value="Transcribed_RNA"/>
</dbReference>
<accession>A0A6V3J5I8</accession>